<feature type="compositionally biased region" description="Low complexity" evidence="1">
    <location>
        <begin position="138"/>
        <end position="150"/>
    </location>
</feature>
<feature type="compositionally biased region" description="Basic and acidic residues" evidence="1">
    <location>
        <begin position="433"/>
        <end position="453"/>
    </location>
</feature>
<evidence type="ECO:0000313" key="4">
    <source>
        <dbReference type="Proteomes" id="UP000023152"/>
    </source>
</evidence>
<dbReference type="GO" id="GO:0003677">
    <property type="term" value="F:DNA binding"/>
    <property type="evidence" value="ECO:0007669"/>
    <property type="project" value="InterPro"/>
</dbReference>
<dbReference type="Gene3D" id="3.90.70.200">
    <property type="entry name" value="Plus-3 domain"/>
    <property type="match status" value="1"/>
</dbReference>
<feature type="region of interest" description="Disordered" evidence="1">
    <location>
        <begin position="1"/>
        <end position="41"/>
    </location>
</feature>
<feature type="compositionally biased region" description="Basic and acidic residues" evidence="1">
    <location>
        <begin position="56"/>
        <end position="100"/>
    </location>
</feature>
<dbReference type="OMA" id="MPTFENI"/>
<protein>
    <submittedName>
        <fullName evidence="3">Plus-3 domain containing protein</fullName>
    </submittedName>
</protein>
<accession>X6N3X3</accession>
<dbReference type="SMART" id="SM00719">
    <property type="entry name" value="Plus3"/>
    <property type="match status" value="1"/>
</dbReference>
<evidence type="ECO:0000259" key="2">
    <source>
        <dbReference type="PROSITE" id="PS51360"/>
    </source>
</evidence>
<dbReference type="Pfam" id="PF03126">
    <property type="entry name" value="Plus-3"/>
    <property type="match status" value="1"/>
</dbReference>
<comment type="caution">
    <text evidence="3">The sequence shown here is derived from an EMBL/GenBank/DDBJ whole genome shotgun (WGS) entry which is preliminary data.</text>
</comment>
<sequence>MDNKKRKLDSHDSTPMSKRRRVTQDDASSNPDAELDWGYLQTLPEVERETLIYEYQEKKEEEKERRQAEEDLLLKKQNEEKQRQQQEEKEKQRQKQKQKEAAAGTTKFNFLQKRISQSKEQQTIKKKDGKKGDDARTQSQQHSQEQGQGSMHLSPVSKAMTGTRNRELELKDLRACQLTRSSLETVVNEPYFKEFVSGLFAIYRLCEIECATKYPKAYSLSNSDNNNNSSNSNSNNLSSGKVTQNAIVAKFGNQKRTFRVTAASNQPFTASEFEKWKQQMEADRCTLPLPKQLEDRTLRSQMRRHTYRYDMKDLVSMHNERQLRDFANKQNLTKLRLQIQHRLDSLADNNPDKASLTFSLKQIDDELEKRRLQRKSTTMIESINEQNRRNNLLRRSIHRKLFIGPGQGNTDPFSRTITKSTIERFGENSTSDVKAKKEKDYSNESKNKKDKEIKAEAETHIEIKHETNTEKDVQSPVQANSINKKKLGKHNRLFESSAPHWSNIDITEILSKNAPQIKEEAHVLPLTEPSQSNEDHDSLIRDPLWLVIHDVGANFCKDIHEVDLPIRRSGVPIFGRNSNPTSYANEFLQQPTHRHILSLQDYFQLKHKGLLKTNALALFTTLNFFSIGTKNKSFLFLHRFNFHQLFAVLQHHAQFVRLSIFYCLCLLKFEFKFAYSSTGNLAFKFLYLSIDIQISKYIESVTTIIFIWMDPMLILIYY</sequence>
<feature type="compositionally biased region" description="Basic and acidic residues" evidence="1">
    <location>
        <begin position="122"/>
        <end position="136"/>
    </location>
</feature>
<dbReference type="OrthoDB" id="166375at2759"/>
<dbReference type="InterPro" id="IPR004343">
    <property type="entry name" value="Plus-3_dom"/>
</dbReference>
<evidence type="ECO:0000256" key="1">
    <source>
        <dbReference type="SAM" id="MobiDB-lite"/>
    </source>
</evidence>
<feature type="domain" description="Plus3" evidence="2">
    <location>
        <begin position="167"/>
        <end position="305"/>
    </location>
</feature>
<name>X6N3X3_RETFI</name>
<gene>
    <name evidence="3" type="ORF">RFI_17214</name>
</gene>
<dbReference type="EMBL" id="ASPP01013044">
    <property type="protein sequence ID" value="ETO20007.1"/>
    <property type="molecule type" value="Genomic_DNA"/>
</dbReference>
<dbReference type="Proteomes" id="UP000023152">
    <property type="component" value="Unassembled WGS sequence"/>
</dbReference>
<feature type="region of interest" description="Disordered" evidence="1">
    <location>
        <begin position="220"/>
        <end position="239"/>
    </location>
</feature>
<organism evidence="3 4">
    <name type="scientific">Reticulomyxa filosa</name>
    <dbReference type="NCBI Taxonomy" id="46433"/>
    <lineage>
        <taxon>Eukaryota</taxon>
        <taxon>Sar</taxon>
        <taxon>Rhizaria</taxon>
        <taxon>Retaria</taxon>
        <taxon>Foraminifera</taxon>
        <taxon>Monothalamids</taxon>
        <taxon>Reticulomyxidae</taxon>
        <taxon>Reticulomyxa</taxon>
    </lineage>
</organism>
<feature type="compositionally biased region" description="Polar residues" evidence="1">
    <location>
        <begin position="106"/>
        <end position="121"/>
    </location>
</feature>
<dbReference type="AlphaFoldDB" id="X6N3X3"/>
<proteinExistence type="predicted"/>
<dbReference type="InterPro" id="IPR036128">
    <property type="entry name" value="Plus3-like_sf"/>
</dbReference>
<reference evidence="3 4" key="1">
    <citation type="journal article" date="2013" name="Curr. Biol.">
        <title>The Genome of the Foraminiferan Reticulomyxa filosa.</title>
        <authorList>
            <person name="Glockner G."/>
            <person name="Hulsmann N."/>
            <person name="Schleicher M."/>
            <person name="Noegel A.A."/>
            <person name="Eichinger L."/>
            <person name="Gallinger C."/>
            <person name="Pawlowski J."/>
            <person name="Sierra R."/>
            <person name="Euteneuer U."/>
            <person name="Pillet L."/>
            <person name="Moustafa A."/>
            <person name="Platzer M."/>
            <person name="Groth M."/>
            <person name="Szafranski K."/>
            <person name="Schliwa M."/>
        </authorList>
    </citation>
    <scope>NUCLEOTIDE SEQUENCE [LARGE SCALE GENOMIC DNA]</scope>
</reference>
<feature type="region of interest" description="Disordered" evidence="1">
    <location>
        <begin position="420"/>
        <end position="453"/>
    </location>
</feature>
<feature type="region of interest" description="Disordered" evidence="1">
    <location>
        <begin position="56"/>
        <end position="165"/>
    </location>
</feature>
<dbReference type="PROSITE" id="PS51360">
    <property type="entry name" value="PLUS3"/>
    <property type="match status" value="1"/>
</dbReference>
<keyword evidence="4" id="KW-1185">Reference proteome</keyword>
<evidence type="ECO:0000313" key="3">
    <source>
        <dbReference type="EMBL" id="ETO20007.1"/>
    </source>
</evidence>
<dbReference type="SUPFAM" id="SSF159042">
    <property type="entry name" value="Plus3-like"/>
    <property type="match status" value="1"/>
</dbReference>